<evidence type="ECO:0000256" key="1">
    <source>
        <dbReference type="ARBA" id="ARBA00005724"/>
    </source>
</evidence>
<feature type="domain" description="TANGO6 HEAT repeat" evidence="4">
    <location>
        <begin position="421"/>
        <end position="597"/>
    </location>
</feature>
<feature type="compositionally biased region" description="Polar residues" evidence="2">
    <location>
        <begin position="270"/>
        <end position="281"/>
    </location>
</feature>
<organism evidence="6">
    <name type="scientific">Magallana gigas</name>
    <name type="common">Pacific oyster</name>
    <name type="synonym">Crassostrea gigas</name>
    <dbReference type="NCBI Taxonomy" id="29159"/>
    <lineage>
        <taxon>Eukaryota</taxon>
        <taxon>Metazoa</taxon>
        <taxon>Spiralia</taxon>
        <taxon>Lophotrochozoa</taxon>
        <taxon>Mollusca</taxon>
        <taxon>Bivalvia</taxon>
        <taxon>Autobranchia</taxon>
        <taxon>Pteriomorphia</taxon>
        <taxon>Ostreida</taxon>
        <taxon>Ostreoidea</taxon>
        <taxon>Ostreidae</taxon>
        <taxon>Magallana</taxon>
    </lineage>
</organism>
<feature type="region of interest" description="Disordered" evidence="2">
    <location>
        <begin position="801"/>
        <end position="854"/>
    </location>
</feature>
<dbReference type="AlphaFoldDB" id="K1R5X3"/>
<feature type="domain" description="TANGO6 N-terminal" evidence="5">
    <location>
        <begin position="354"/>
        <end position="418"/>
    </location>
</feature>
<feature type="region of interest" description="Disordered" evidence="2">
    <location>
        <begin position="301"/>
        <end position="325"/>
    </location>
</feature>
<evidence type="ECO:0000256" key="2">
    <source>
        <dbReference type="SAM" id="MobiDB-lite"/>
    </source>
</evidence>
<dbReference type="GO" id="GO:0009306">
    <property type="term" value="P:protein secretion"/>
    <property type="evidence" value="ECO:0007669"/>
    <property type="project" value="TreeGrafter"/>
</dbReference>
<reference evidence="6" key="1">
    <citation type="journal article" date="2012" name="Nature">
        <title>The oyster genome reveals stress adaptation and complexity of shell formation.</title>
        <authorList>
            <person name="Zhang G."/>
            <person name="Fang X."/>
            <person name="Guo X."/>
            <person name="Li L."/>
            <person name="Luo R."/>
            <person name="Xu F."/>
            <person name="Yang P."/>
            <person name="Zhang L."/>
            <person name="Wang X."/>
            <person name="Qi H."/>
            <person name="Xiong Z."/>
            <person name="Que H."/>
            <person name="Xie Y."/>
            <person name="Holland P.W."/>
            <person name="Paps J."/>
            <person name="Zhu Y."/>
            <person name="Wu F."/>
            <person name="Chen Y."/>
            <person name="Wang J."/>
            <person name="Peng C."/>
            <person name="Meng J."/>
            <person name="Yang L."/>
            <person name="Liu J."/>
            <person name="Wen B."/>
            <person name="Zhang N."/>
            <person name="Huang Z."/>
            <person name="Zhu Q."/>
            <person name="Feng Y."/>
            <person name="Mount A."/>
            <person name="Hedgecock D."/>
            <person name="Xu Z."/>
            <person name="Liu Y."/>
            <person name="Domazet-Loso T."/>
            <person name="Du Y."/>
            <person name="Sun X."/>
            <person name="Zhang S."/>
            <person name="Liu B."/>
            <person name="Cheng P."/>
            <person name="Jiang X."/>
            <person name="Li J."/>
            <person name="Fan D."/>
            <person name="Wang W."/>
            <person name="Fu W."/>
            <person name="Wang T."/>
            <person name="Wang B."/>
            <person name="Zhang J."/>
            <person name="Peng Z."/>
            <person name="Li Y."/>
            <person name="Li N."/>
            <person name="Wang J."/>
            <person name="Chen M."/>
            <person name="He Y."/>
            <person name="Tan F."/>
            <person name="Song X."/>
            <person name="Zheng Q."/>
            <person name="Huang R."/>
            <person name="Yang H."/>
            <person name="Du X."/>
            <person name="Chen L."/>
            <person name="Yang M."/>
            <person name="Gaffney P.M."/>
            <person name="Wang S."/>
            <person name="Luo L."/>
            <person name="She Z."/>
            <person name="Ming Y."/>
            <person name="Huang W."/>
            <person name="Zhang S."/>
            <person name="Huang B."/>
            <person name="Zhang Y."/>
            <person name="Qu T."/>
            <person name="Ni P."/>
            <person name="Miao G."/>
            <person name="Wang J."/>
            <person name="Wang Q."/>
            <person name="Steinberg C.E."/>
            <person name="Wang H."/>
            <person name="Li N."/>
            <person name="Qian L."/>
            <person name="Zhang G."/>
            <person name="Li Y."/>
            <person name="Yang H."/>
            <person name="Liu X."/>
            <person name="Wang J."/>
            <person name="Yin Y."/>
            <person name="Wang J."/>
        </authorList>
    </citation>
    <scope>NUCLEOTIDE SEQUENCE [LARGE SCALE GENOMIC DNA]</scope>
    <source>
        <strain evidence="6">05x7-T-G4-1.051#20</strain>
    </source>
</reference>
<dbReference type="Gene3D" id="1.25.10.10">
    <property type="entry name" value="Leucine-rich Repeat Variant"/>
    <property type="match status" value="1"/>
</dbReference>
<accession>K1R5X3</accession>
<dbReference type="InterPro" id="IPR039600">
    <property type="entry name" value="TANGO6/Rtp1"/>
</dbReference>
<dbReference type="InterPro" id="IPR057407">
    <property type="entry name" value="HEAT_TANGO6"/>
</dbReference>
<keyword evidence="6" id="KW-0472">Membrane</keyword>
<dbReference type="InterPro" id="IPR019451">
    <property type="entry name" value="Rtp1_C1"/>
</dbReference>
<name>K1R5X3_MAGGI</name>
<gene>
    <name evidence="6" type="ORF">CGI_10022889</name>
</gene>
<dbReference type="InterPro" id="IPR057347">
    <property type="entry name" value="TANGO6_N"/>
</dbReference>
<sequence>MQQAWMITFKNCTRYIMAMHGIDINEVFHLMKILVTPELRKDKDAGLEQTNCVFDAALSLGLKAFWESLERKSSEFKEVFQKNRNRLKHKYRTDSTLHTFLEVCLVLLYTLHVALKEKMSEFKKTEQKNLKPNEAPPLSPDTLSVGQQKTVLSILQFTVVLGLCPHLQPGIGIPIERRSEFGKLLLESSMLTALSGHEHYVSLLQTVWVLMTCLDSPSLGQIILSRHLNDILAALLQLVHGKQTAVDKNKTSPEICIGADHKEEKGTAKESGSSGSGSLTPASVVDMVTQKGRMDFTNGTEAEIKKNESDNQFHKTADKVDNKTKDETFVTSSGVQQSNSDSHGPSATDQWMVDTSFCEESLADLTKRVHPSLLVREFLILQGAPGPSFTKKQSVNRKFALSQSPQWLRKVCGRMLSNILTGPNGVLNIIKGMLGNVPDDSSCGPPDWRKFDAVAKVIATCPSNIESLEEYYQKISTQILQLLHPQDRQIGRGLLRVACTTISSMTAQNTPLAEKYLIKPMCRPLIYSTEYHETSQEKQFIIASEAEIRDCIEGLHKVFIGGVEPCSSLYMSLLSVCQPLFELFCFTRKGPSHLSDTSEKDYIRVVGAMVDILKPLQQSGITGDFLIFTLQELQRIIHHEISNEVPGPQESFSAPSDSSQTLLDIEDRQHQELRSYHQKVMVLNVLAQLCEDLGPSCIKSPSQTLQFVQATLERAIQICSQSDDEVTGYFESETLTMAMGLLTAMLSGAVEMNEKDRDDMQILMPLLDTVSKVHSDVTVQEMASDLRIAIATHGAVWSDKLQKKVSKTKDSPEPEDRKAKPLIEELSDKTQSCNISEKTDRSRERNNNKKSELEQAMEEICDPLIPVRGHALITMCRLMKQRDPEAVSKQGMILKIFQENLSHPDSYLYLSSVNGLVAMADIFPDIVIPCLVQEFRGSVSQSTDKSGKLPGQTGGKHGAETRMKVGECLVQTSRNLGKLLSDLAPKYRDLLLSAFLVGARDPDPLIRASSMSNVGEVCSVLRFNLGPIIQEVFACCSALLKSDSDAEVRKASAMTLALTLRGLGKSAIQILDSVMRELYQLLKLTLKSEKDEGVQRQIVLAHNELEDIMKEVLFPKQVLQKKIRIRDVEF</sequence>
<evidence type="ECO:0000259" key="4">
    <source>
        <dbReference type="Pfam" id="PF23565"/>
    </source>
</evidence>
<comment type="similarity">
    <text evidence="1">Belongs to the Tango6 family.</text>
</comment>
<dbReference type="InterPro" id="IPR011989">
    <property type="entry name" value="ARM-like"/>
</dbReference>
<dbReference type="Pfam" id="PF23565">
    <property type="entry name" value="ARM_TANGO6"/>
    <property type="match status" value="1"/>
</dbReference>
<dbReference type="HOGENOM" id="CLU_006971_1_0_1"/>
<dbReference type="InParanoid" id="K1R5X3"/>
<feature type="domain" description="RNA polymerase II assembly factor Rtp1 C-terminal" evidence="3">
    <location>
        <begin position="853"/>
        <end position="979"/>
    </location>
</feature>
<dbReference type="InterPro" id="IPR016024">
    <property type="entry name" value="ARM-type_fold"/>
</dbReference>
<dbReference type="Pfam" id="PF10363">
    <property type="entry name" value="RTP1_C1"/>
    <property type="match status" value="1"/>
</dbReference>
<keyword evidence="6" id="KW-0812">Transmembrane</keyword>
<feature type="domain" description="TANGO6 N-terminal" evidence="5">
    <location>
        <begin position="25"/>
        <end position="251"/>
    </location>
</feature>
<dbReference type="EMBL" id="JH817583">
    <property type="protein sequence ID" value="EKC41128.1"/>
    <property type="molecule type" value="Genomic_DNA"/>
</dbReference>
<proteinExistence type="inferred from homology"/>
<evidence type="ECO:0000259" key="5">
    <source>
        <dbReference type="Pfam" id="PF25267"/>
    </source>
</evidence>
<feature type="compositionally biased region" description="Basic and acidic residues" evidence="2">
    <location>
        <begin position="302"/>
        <end position="325"/>
    </location>
</feature>
<feature type="region of interest" description="Disordered" evidence="2">
    <location>
        <begin position="261"/>
        <end position="283"/>
    </location>
</feature>
<protein>
    <submittedName>
        <fullName evidence="6">Transmembrane and coiled-coil domain-containing protein 7</fullName>
    </submittedName>
</protein>
<feature type="compositionally biased region" description="Basic and acidic residues" evidence="2">
    <location>
        <begin position="837"/>
        <end position="853"/>
    </location>
</feature>
<dbReference type="PANTHER" id="PTHR20959:SF1">
    <property type="entry name" value="TRANSPORT AND GOLGI ORGANIZATION PROTEIN 6 HOMOLOG"/>
    <property type="match status" value="1"/>
</dbReference>
<dbReference type="PANTHER" id="PTHR20959">
    <property type="entry name" value="TRANSPORT AND GOLGI ORGANIZATION PROTEIN 6 FAMILY MEMBER"/>
    <property type="match status" value="1"/>
</dbReference>
<feature type="compositionally biased region" description="Basic and acidic residues" evidence="2">
    <location>
        <begin position="807"/>
        <end position="828"/>
    </location>
</feature>
<dbReference type="Pfam" id="PF25267">
    <property type="entry name" value="TANGO6_N"/>
    <property type="match status" value="2"/>
</dbReference>
<dbReference type="SUPFAM" id="SSF48371">
    <property type="entry name" value="ARM repeat"/>
    <property type="match status" value="1"/>
</dbReference>
<evidence type="ECO:0000259" key="3">
    <source>
        <dbReference type="Pfam" id="PF10363"/>
    </source>
</evidence>
<evidence type="ECO:0000313" key="6">
    <source>
        <dbReference type="EMBL" id="EKC41128.1"/>
    </source>
</evidence>